<organism evidence="9 10">
    <name type="scientific">Bacillus carboniphilus</name>
    <dbReference type="NCBI Taxonomy" id="86663"/>
    <lineage>
        <taxon>Bacteria</taxon>
        <taxon>Bacillati</taxon>
        <taxon>Bacillota</taxon>
        <taxon>Bacilli</taxon>
        <taxon>Bacillales</taxon>
        <taxon>Bacillaceae</taxon>
        <taxon>Bacillus</taxon>
    </lineage>
</organism>
<comment type="function">
    <text evidence="1 7">RNaseP catalyzes the removal of the 5'-leader sequence from pre-tRNA to produce the mature 5'-terminus. It can also cleave other RNA substrates such as 4.5S RNA. The protein component plays an auxiliary but essential role in vivo by binding to the 5'-leader sequence and broadening the substrate specificity of the ribozyme.</text>
</comment>
<keyword evidence="10" id="KW-1185">Reference proteome</keyword>
<comment type="similarity">
    <text evidence="7">Belongs to the RnpA family.</text>
</comment>
<evidence type="ECO:0000256" key="2">
    <source>
        <dbReference type="ARBA" id="ARBA00022694"/>
    </source>
</evidence>
<reference evidence="9 10" key="1">
    <citation type="journal article" date="2019" name="Int. J. Syst. Evol. Microbiol.">
        <title>The Global Catalogue of Microorganisms (GCM) 10K type strain sequencing project: providing services to taxonomists for standard genome sequencing and annotation.</title>
        <authorList>
            <consortium name="The Broad Institute Genomics Platform"/>
            <consortium name="The Broad Institute Genome Sequencing Center for Infectious Disease"/>
            <person name="Wu L."/>
            <person name="Ma J."/>
        </authorList>
    </citation>
    <scope>NUCLEOTIDE SEQUENCE [LARGE SCALE GENOMIC DNA]</scope>
    <source>
        <strain evidence="9 10">JCM 9731</strain>
    </source>
</reference>
<evidence type="ECO:0000256" key="8">
    <source>
        <dbReference type="NCBIfam" id="TIGR00188"/>
    </source>
</evidence>
<evidence type="ECO:0000313" key="10">
    <source>
        <dbReference type="Proteomes" id="UP001500782"/>
    </source>
</evidence>
<evidence type="ECO:0000313" key="9">
    <source>
        <dbReference type="EMBL" id="GAA0334604.1"/>
    </source>
</evidence>
<evidence type="ECO:0000256" key="5">
    <source>
        <dbReference type="ARBA" id="ARBA00022801"/>
    </source>
</evidence>
<evidence type="ECO:0000256" key="4">
    <source>
        <dbReference type="ARBA" id="ARBA00022759"/>
    </source>
</evidence>
<dbReference type="Proteomes" id="UP001500782">
    <property type="component" value="Unassembled WGS sequence"/>
</dbReference>
<comment type="subunit">
    <text evidence="7">Consists of a catalytic RNA component (M1 or rnpB) and a protein subunit.</text>
</comment>
<keyword evidence="5 7" id="KW-0378">Hydrolase</keyword>
<evidence type="ECO:0000256" key="3">
    <source>
        <dbReference type="ARBA" id="ARBA00022722"/>
    </source>
</evidence>
<dbReference type="EC" id="3.1.26.5" evidence="7 8"/>
<dbReference type="Gene3D" id="3.30.230.10">
    <property type="match status" value="1"/>
</dbReference>
<dbReference type="InterPro" id="IPR000100">
    <property type="entry name" value="RNase_P"/>
</dbReference>
<gene>
    <name evidence="7 9" type="primary">rnpA</name>
    <name evidence="9" type="ORF">GCM10008967_26740</name>
</gene>
<keyword evidence="4 7" id="KW-0255">Endonuclease</keyword>
<evidence type="ECO:0000256" key="7">
    <source>
        <dbReference type="HAMAP-Rule" id="MF_00227"/>
    </source>
</evidence>
<dbReference type="EMBL" id="BAAADJ010000024">
    <property type="protein sequence ID" value="GAA0334604.1"/>
    <property type="molecule type" value="Genomic_DNA"/>
</dbReference>
<dbReference type="NCBIfam" id="TIGR00188">
    <property type="entry name" value="rnpA"/>
    <property type="match status" value="1"/>
</dbReference>
<name>A0ABN0WEC8_9BACI</name>
<keyword evidence="6 7" id="KW-0694">RNA-binding</keyword>
<dbReference type="HAMAP" id="MF_00227">
    <property type="entry name" value="RNase_P"/>
    <property type="match status" value="1"/>
</dbReference>
<dbReference type="InterPro" id="IPR020539">
    <property type="entry name" value="RNase_P_CS"/>
</dbReference>
<proteinExistence type="inferred from homology"/>
<keyword evidence="2 7" id="KW-0819">tRNA processing</keyword>
<dbReference type="InterPro" id="IPR020568">
    <property type="entry name" value="Ribosomal_Su5_D2-typ_SF"/>
</dbReference>
<keyword evidence="3 7" id="KW-0540">Nuclease</keyword>
<dbReference type="PANTHER" id="PTHR33992">
    <property type="entry name" value="RIBONUCLEASE P PROTEIN COMPONENT"/>
    <property type="match status" value="1"/>
</dbReference>
<dbReference type="Pfam" id="PF00825">
    <property type="entry name" value="Ribonuclease_P"/>
    <property type="match status" value="1"/>
</dbReference>
<comment type="catalytic activity">
    <reaction evidence="7">
        <text>Endonucleolytic cleavage of RNA, removing 5'-extranucleotides from tRNA precursor.</text>
        <dbReference type="EC" id="3.1.26.5"/>
    </reaction>
</comment>
<dbReference type="RefSeq" id="WP_343799828.1">
    <property type="nucleotide sequence ID" value="NZ_BAAADJ010000024.1"/>
</dbReference>
<evidence type="ECO:0000256" key="6">
    <source>
        <dbReference type="ARBA" id="ARBA00022884"/>
    </source>
</evidence>
<dbReference type="SUPFAM" id="SSF54211">
    <property type="entry name" value="Ribosomal protein S5 domain 2-like"/>
    <property type="match status" value="1"/>
</dbReference>
<accession>A0ABN0WEC8</accession>
<dbReference type="PANTHER" id="PTHR33992:SF1">
    <property type="entry name" value="RIBONUCLEASE P PROTEIN COMPONENT"/>
    <property type="match status" value="1"/>
</dbReference>
<dbReference type="InterPro" id="IPR014721">
    <property type="entry name" value="Ribsml_uS5_D2-typ_fold_subgr"/>
</dbReference>
<sequence length="124" mass="14719">MKKEYRVKKNEDFQVIFKKGKSVANRQFVLYSLKKEQQDHFRIGISVSKKLGNAVKRNYIKRCIRKFFQDYQDHLLAGHDYLVIARKPTSEMDFAEMEKSLIHVTRLGKVLRKPTNESKKVTKK</sequence>
<evidence type="ECO:0000256" key="1">
    <source>
        <dbReference type="ARBA" id="ARBA00002663"/>
    </source>
</evidence>
<protein>
    <recommendedName>
        <fullName evidence="7 8">Ribonuclease P protein component</fullName>
        <shortName evidence="7">RNase P protein</shortName>
        <shortName evidence="7">RNaseP protein</shortName>
        <ecNumber evidence="7 8">3.1.26.5</ecNumber>
    </recommendedName>
    <alternativeName>
        <fullName evidence="7">Protein C5</fullName>
    </alternativeName>
</protein>
<comment type="caution">
    <text evidence="9">The sequence shown here is derived from an EMBL/GenBank/DDBJ whole genome shotgun (WGS) entry which is preliminary data.</text>
</comment>
<dbReference type="PROSITE" id="PS00648">
    <property type="entry name" value="RIBONUCLEASE_P"/>
    <property type="match status" value="1"/>
</dbReference>